<accession>A0A517T3X9</accession>
<sequence>MIDLQNLTDDENADPIGNLVERAILGILSFVFRFLRTFFLCFWRPTRIIAEAAREPMKRTVTPPLTFLAGSILTFEALVRSFEEDADTAQSVFHNLHFVHDMSLTKLILLAGPTVGVIALLAAVSARLLSHRQRFDRNPMAASICYTLGFQLFLISGGIGMIVFTPDMNGWMILVMFFSLICVAFSTIPLLYYATRAYARSWLGERRWLSAAASFVFTWGLFLSSVTAMIAIAAIRLEVEESGRQMAESVPIEAAPLNDTQIAVQPNELDYH</sequence>
<evidence type="ECO:0008006" key="4">
    <source>
        <dbReference type="Google" id="ProtNLM"/>
    </source>
</evidence>
<keyword evidence="1" id="KW-0812">Transmembrane</keyword>
<proteinExistence type="predicted"/>
<dbReference type="AlphaFoldDB" id="A0A517T3X9"/>
<evidence type="ECO:0000256" key="1">
    <source>
        <dbReference type="SAM" id="Phobius"/>
    </source>
</evidence>
<keyword evidence="1" id="KW-1133">Transmembrane helix</keyword>
<evidence type="ECO:0000313" key="2">
    <source>
        <dbReference type="EMBL" id="QDT63075.1"/>
    </source>
</evidence>
<dbReference type="EMBL" id="CP036316">
    <property type="protein sequence ID" value="QDT63075.1"/>
    <property type="molecule type" value="Genomic_DNA"/>
</dbReference>
<protein>
    <recommendedName>
        <fullName evidence="4">Yip1 domain protein</fullName>
    </recommendedName>
</protein>
<keyword evidence="3" id="KW-1185">Reference proteome</keyword>
<feature type="transmembrane region" description="Helical" evidence="1">
    <location>
        <begin position="141"/>
        <end position="164"/>
    </location>
</feature>
<dbReference type="KEGG" id="chya:V22_02750"/>
<feature type="transmembrane region" description="Helical" evidence="1">
    <location>
        <begin position="215"/>
        <end position="235"/>
    </location>
</feature>
<feature type="transmembrane region" description="Helical" evidence="1">
    <location>
        <begin position="170"/>
        <end position="194"/>
    </location>
</feature>
<reference evidence="2 3" key="1">
    <citation type="submission" date="2019-02" db="EMBL/GenBank/DDBJ databases">
        <title>Deep-cultivation of Planctomycetes and their phenomic and genomic characterization uncovers novel biology.</title>
        <authorList>
            <person name="Wiegand S."/>
            <person name="Jogler M."/>
            <person name="Boedeker C."/>
            <person name="Pinto D."/>
            <person name="Vollmers J."/>
            <person name="Rivas-Marin E."/>
            <person name="Kohn T."/>
            <person name="Peeters S.H."/>
            <person name="Heuer A."/>
            <person name="Rast P."/>
            <person name="Oberbeckmann S."/>
            <person name="Bunk B."/>
            <person name="Jeske O."/>
            <person name="Meyerdierks A."/>
            <person name="Storesund J.E."/>
            <person name="Kallscheuer N."/>
            <person name="Luecker S."/>
            <person name="Lage O.M."/>
            <person name="Pohl T."/>
            <person name="Merkel B.J."/>
            <person name="Hornburger P."/>
            <person name="Mueller R.-W."/>
            <person name="Bruemmer F."/>
            <person name="Labrenz M."/>
            <person name="Spormann A.M."/>
            <person name="Op den Camp H."/>
            <person name="Overmann J."/>
            <person name="Amann R."/>
            <person name="Jetten M.S.M."/>
            <person name="Mascher T."/>
            <person name="Medema M.H."/>
            <person name="Devos D.P."/>
            <person name="Kaster A.-K."/>
            <person name="Ovreas L."/>
            <person name="Rohde M."/>
            <person name="Galperin M.Y."/>
            <person name="Jogler C."/>
        </authorList>
    </citation>
    <scope>NUCLEOTIDE SEQUENCE [LARGE SCALE GENOMIC DNA]</scope>
    <source>
        <strain evidence="2 3">V22</strain>
    </source>
</reference>
<feature type="transmembrane region" description="Helical" evidence="1">
    <location>
        <begin position="23"/>
        <end position="43"/>
    </location>
</feature>
<name>A0A517T3X9_9PLAN</name>
<feature type="transmembrane region" description="Helical" evidence="1">
    <location>
        <begin position="107"/>
        <end position="129"/>
    </location>
</feature>
<gene>
    <name evidence="2" type="ORF">V22_02750</name>
</gene>
<keyword evidence="1" id="KW-0472">Membrane</keyword>
<dbReference type="RefSeq" id="WP_145259109.1">
    <property type="nucleotide sequence ID" value="NZ_CP036316.1"/>
</dbReference>
<evidence type="ECO:0000313" key="3">
    <source>
        <dbReference type="Proteomes" id="UP000319976"/>
    </source>
</evidence>
<feature type="transmembrane region" description="Helical" evidence="1">
    <location>
        <begin position="64"/>
        <end position="82"/>
    </location>
</feature>
<organism evidence="2 3">
    <name type="scientific">Calycomorphotria hydatis</name>
    <dbReference type="NCBI Taxonomy" id="2528027"/>
    <lineage>
        <taxon>Bacteria</taxon>
        <taxon>Pseudomonadati</taxon>
        <taxon>Planctomycetota</taxon>
        <taxon>Planctomycetia</taxon>
        <taxon>Planctomycetales</taxon>
        <taxon>Planctomycetaceae</taxon>
        <taxon>Calycomorphotria</taxon>
    </lineage>
</organism>
<dbReference type="Proteomes" id="UP000319976">
    <property type="component" value="Chromosome"/>
</dbReference>